<dbReference type="STRING" id="543379.A0A232ECW5"/>
<accession>A0A232ECW5</accession>
<evidence type="ECO:0000256" key="1">
    <source>
        <dbReference type="SAM" id="MobiDB-lite"/>
    </source>
</evidence>
<comment type="caution">
    <text evidence="2">The sequence shown here is derived from an EMBL/GenBank/DDBJ whole genome shotgun (WGS) entry which is preliminary data.</text>
</comment>
<evidence type="ECO:0000313" key="3">
    <source>
        <dbReference type="Proteomes" id="UP000215335"/>
    </source>
</evidence>
<dbReference type="Proteomes" id="UP000215335">
    <property type="component" value="Unassembled WGS sequence"/>
</dbReference>
<keyword evidence="3" id="KW-1185">Reference proteome</keyword>
<feature type="region of interest" description="Disordered" evidence="1">
    <location>
        <begin position="33"/>
        <end position="115"/>
    </location>
</feature>
<name>A0A232ECW5_9HYME</name>
<protein>
    <recommendedName>
        <fullName evidence="4">Retrotransposon gag domain-containing protein</fullName>
    </recommendedName>
</protein>
<gene>
    <name evidence="2" type="ORF">TSAR_011633</name>
</gene>
<organism evidence="2 3">
    <name type="scientific">Trichomalopsis sarcophagae</name>
    <dbReference type="NCBI Taxonomy" id="543379"/>
    <lineage>
        <taxon>Eukaryota</taxon>
        <taxon>Metazoa</taxon>
        <taxon>Ecdysozoa</taxon>
        <taxon>Arthropoda</taxon>
        <taxon>Hexapoda</taxon>
        <taxon>Insecta</taxon>
        <taxon>Pterygota</taxon>
        <taxon>Neoptera</taxon>
        <taxon>Endopterygota</taxon>
        <taxon>Hymenoptera</taxon>
        <taxon>Apocrita</taxon>
        <taxon>Proctotrupomorpha</taxon>
        <taxon>Chalcidoidea</taxon>
        <taxon>Pteromalidae</taxon>
        <taxon>Pteromalinae</taxon>
        <taxon>Trichomalopsis</taxon>
    </lineage>
</organism>
<feature type="region of interest" description="Disordered" evidence="1">
    <location>
        <begin position="1"/>
        <end position="20"/>
    </location>
</feature>
<feature type="compositionally biased region" description="Basic and acidic residues" evidence="1">
    <location>
        <begin position="104"/>
        <end position="115"/>
    </location>
</feature>
<reference evidence="2 3" key="1">
    <citation type="journal article" date="2017" name="Curr. Biol.">
        <title>The Evolution of Venom by Co-option of Single-Copy Genes.</title>
        <authorList>
            <person name="Martinson E.O."/>
            <person name="Mrinalini"/>
            <person name="Kelkar Y.D."/>
            <person name="Chang C.H."/>
            <person name="Werren J.H."/>
        </authorList>
    </citation>
    <scope>NUCLEOTIDE SEQUENCE [LARGE SCALE GENOMIC DNA]</scope>
    <source>
        <strain evidence="2 3">Alberta</strain>
        <tissue evidence="2">Whole body</tissue>
    </source>
</reference>
<feature type="non-terminal residue" evidence="2">
    <location>
        <position position="878"/>
    </location>
</feature>
<dbReference type="OrthoDB" id="7699282at2759"/>
<dbReference type="EMBL" id="NNAY01011491">
    <property type="protein sequence ID" value="OXU16221.1"/>
    <property type="molecule type" value="Genomic_DNA"/>
</dbReference>
<proteinExistence type="predicted"/>
<evidence type="ECO:0000313" key="2">
    <source>
        <dbReference type="EMBL" id="OXU16221.1"/>
    </source>
</evidence>
<feature type="compositionally biased region" description="Basic and acidic residues" evidence="1">
    <location>
        <begin position="80"/>
        <end position="91"/>
    </location>
</feature>
<dbReference type="AlphaFoldDB" id="A0A232ECW5"/>
<sequence>MDQTGAIHKQANADGFSETTFDRFQQGVFHREGTDRGRSTEQYEFPPAPLPNLLDGPRSNENVTRTSLGRGARVQGVRSEQNRRLGEHNRSSDMNLDETGPSRIEVRPTSRQRDERRDGIIERLFTQLSTSSMPNPTNNNTVPASSTFQNYQVMPDLSKNIQNFTGNESSTAAKEWLSNIESMCLLHNWPDNFALETARMHLTLGARDCTSTMPNPTNNNTVPASSTFQNYQVMPDLSKNIQNFTGNESSTAAKEWLSNIESMSMDQTGAIHKQANADGFSETTFDRFQQGVFHREGTDRGRSTEQYEFPPAPLPNLLDGPRSNENVTRTSLESRQRDERRDGIILRLFTQLSTSTVPNPTNNNTVPASSTFQNYQVMPDLSKNIQNFTGNESSTAAKEWLSNIESMCLLHNWPDNFALETARMHLTLGARDWFATRKNLVSTWKDFKQTFRKTYVRNDSTTARWKRMTERIQQRGETLQQYFHSKTKLCVDLGLGMSDTKEQILIGLWSRDLYHVMSSRVHGSVDDLLHDMLDYECASTLRAERMKAYNNSNTTTNRACLMKASVVLLNRYPIIYEQSELKSFGPESYCVKSPGYVEVSIQVDEAKVLGVKCPCLMKASVVLLNRYPIIYEQSELKSFGPESYRVKSPGYVEVSIQVDEAKVLGVKCPCLMKSSVVLLNRYPIIYEQSELKSFGPESYCVKSPGYVEVSIQVDEAKVLGVKCPCLMKSSVVLLNRYPIIYEQSELKSFGPESYRVTTDVTIPPLTVSLIETRINEVNHLLPIVKYDTKNQKVKKGASPCRSQLSRLPVMSVHLPREPVKKEDLNVGDEQPEAPTEAVIVELLNIANKYRDCIAFNVFEIGCARGIEVEINEKPGSMP</sequence>
<feature type="region of interest" description="Disordered" evidence="1">
    <location>
        <begin position="297"/>
        <end position="338"/>
    </location>
</feature>
<evidence type="ECO:0008006" key="4">
    <source>
        <dbReference type="Google" id="ProtNLM"/>
    </source>
</evidence>